<dbReference type="InterPro" id="IPR001645">
    <property type="entry name" value="Folylpolyglutamate_synth"/>
</dbReference>
<dbReference type="GO" id="GO:0046872">
    <property type="term" value="F:metal ion binding"/>
    <property type="evidence" value="ECO:0007669"/>
    <property type="project" value="UniProtKB-KW"/>
</dbReference>
<dbReference type="GO" id="GO:0008841">
    <property type="term" value="F:dihydrofolate synthase activity"/>
    <property type="evidence" value="ECO:0007669"/>
    <property type="project" value="TreeGrafter"/>
</dbReference>
<evidence type="ECO:0000256" key="3">
    <source>
        <dbReference type="ARBA" id="ARBA00022598"/>
    </source>
</evidence>
<dbReference type="EMBL" id="PFBU01000078">
    <property type="protein sequence ID" value="PIR77971.1"/>
    <property type="molecule type" value="Genomic_DNA"/>
</dbReference>
<name>A0A2H0TXN8_9BACT</name>
<protein>
    <recommendedName>
        <fullName evidence="2">tetrahydrofolate synthase</fullName>
        <ecNumber evidence="2">6.3.2.17</ecNumber>
    </recommendedName>
    <alternativeName>
        <fullName evidence="8">Tetrahydrofolylpolyglutamate synthase</fullName>
    </alternativeName>
</protein>
<comment type="caution">
    <text evidence="13">The sequence shown here is derived from an EMBL/GenBank/DDBJ whole genome shotgun (WGS) entry which is preliminary data.</text>
</comment>
<dbReference type="Proteomes" id="UP000230852">
    <property type="component" value="Unassembled WGS sequence"/>
</dbReference>
<evidence type="ECO:0000256" key="7">
    <source>
        <dbReference type="ARBA" id="ARBA00022842"/>
    </source>
</evidence>
<dbReference type="EC" id="6.3.2.17" evidence="2"/>
<comment type="similarity">
    <text evidence="1 10">Belongs to the folylpolyglutamate synthase family.</text>
</comment>
<feature type="domain" description="Mur ligase C-terminal" evidence="11">
    <location>
        <begin position="300"/>
        <end position="432"/>
    </location>
</feature>
<comment type="catalytic activity">
    <reaction evidence="9">
        <text>(6S)-5,6,7,8-tetrahydrofolyl-(gamma-L-Glu)(n) + L-glutamate + ATP = (6S)-5,6,7,8-tetrahydrofolyl-(gamma-L-Glu)(n+1) + ADP + phosphate + H(+)</text>
        <dbReference type="Rhea" id="RHEA:10580"/>
        <dbReference type="Rhea" id="RHEA-COMP:14738"/>
        <dbReference type="Rhea" id="RHEA-COMP:14740"/>
        <dbReference type="ChEBI" id="CHEBI:15378"/>
        <dbReference type="ChEBI" id="CHEBI:29985"/>
        <dbReference type="ChEBI" id="CHEBI:30616"/>
        <dbReference type="ChEBI" id="CHEBI:43474"/>
        <dbReference type="ChEBI" id="CHEBI:141005"/>
        <dbReference type="ChEBI" id="CHEBI:456216"/>
        <dbReference type="EC" id="6.3.2.17"/>
    </reaction>
</comment>
<sequence>MNFDKAYNYILSLSNMPRLEYMKEGNMCDWYLKRMQFFLDLIGNPEKKIKHYIHVTGTSGKGSTVSFLHNILQADKRKVGSTYSPHPTVITERWKVGNSYMTKKEFVEIVEYLKPKLDEYLEKTPYDMLSFFELTEVIGFIFFAQKKVDWLVLEVACGGRYDSSNIIPYKDVATITNIGLDHVGIIGNNKEEIAYEKAGIIKSGCTAFTTEQDKKILNIIETEADLQKVNLEKLKINDYKIIKENINKIIFSYQDEEYELQALGQHQIKNAILCINIAKFLKIKNVSIKQGLKNTLQPLRFEIVQEKPYIILDGAHNEDKIKSTVEAMKKFPPKADQPRAEKNNNLYLIVGFSGDKKVSNMIKSLSTLHPTFVCATKNTSNHFRKVADPKVIAKEFAKNKNTKTKIFLDPHDALAFCLSKMKKNDALLITGSIFLSGELRQKFKKI</sequence>
<dbReference type="Pfam" id="PF02875">
    <property type="entry name" value="Mur_ligase_C"/>
    <property type="match status" value="1"/>
</dbReference>
<proteinExistence type="inferred from homology"/>
<keyword evidence="5 10" id="KW-0547">Nucleotide-binding</keyword>
<dbReference type="PIRSF" id="PIRSF001563">
    <property type="entry name" value="Folylpolyglu_synth"/>
    <property type="match status" value="1"/>
</dbReference>
<keyword evidence="3 10" id="KW-0436">Ligase</keyword>
<reference evidence="14" key="1">
    <citation type="submission" date="2017-09" db="EMBL/GenBank/DDBJ databases">
        <title>Depth-based differentiation of microbial function through sediment-hosted aquifers and enrichment of novel symbionts in the deep terrestrial subsurface.</title>
        <authorList>
            <person name="Probst A.J."/>
            <person name="Ladd B."/>
            <person name="Jarett J.K."/>
            <person name="Geller-Mcgrath D.E."/>
            <person name="Sieber C.M.K."/>
            <person name="Emerson J.B."/>
            <person name="Anantharaman K."/>
            <person name="Thomas B.C."/>
            <person name="Malmstrom R."/>
            <person name="Stieglmeier M."/>
            <person name="Klingl A."/>
            <person name="Woyke T."/>
            <person name="Ryan C.M."/>
            <person name="Banfield J.F."/>
        </authorList>
    </citation>
    <scope>NUCLEOTIDE SEQUENCE [LARGE SCALE GENOMIC DNA]</scope>
</reference>
<evidence type="ECO:0000259" key="11">
    <source>
        <dbReference type="Pfam" id="PF02875"/>
    </source>
</evidence>
<evidence type="ECO:0000259" key="12">
    <source>
        <dbReference type="Pfam" id="PF08245"/>
    </source>
</evidence>
<keyword evidence="7" id="KW-0460">Magnesium</keyword>
<dbReference type="GO" id="GO:0005737">
    <property type="term" value="C:cytoplasm"/>
    <property type="evidence" value="ECO:0007669"/>
    <property type="project" value="TreeGrafter"/>
</dbReference>
<dbReference type="SUPFAM" id="SSF53623">
    <property type="entry name" value="MurD-like peptide ligases, catalytic domain"/>
    <property type="match status" value="1"/>
</dbReference>
<evidence type="ECO:0000256" key="5">
    <source>
        <dbReference type="ARBA" id="ARBA00022741"/>
    </source>
</evidence>
<dbReference type="PANTHER" id="PTHR11136:SF0">
    <property type="entry name" value="DIHYDROFOLATE SYNTHETASE-RELATED"/>
    <property type="match status" value="1"/>
</dbReference>
<evidence type="ECO:0000256" key="8">
    <source>
        <dbReference type="ARBA" id="ARBA00030592"/>
    </source>
</evidence>
<evidence type="ECO:0000256" key="4">
    <source>
        <dbReference type="ARBA" id="ARBA00022723"/>
    </source>
</evidence>
<dbReference type="AlphaFoldDB" id="A0A2H0TXN8"/>
<evidence type="ECO:0000313" key="13">
    <source>
        <dbReference type="EMBL" id="PIR77971.1"/>
    </source>
</evidence>
<evidence type="ECO:0000256" key="9">
    <source>
        <dbReference type="ARBA" id="ARBA00047493"/>
    </source>
</evidence>
<feature type="domain" description="Mur ligase central" evidence="12">
    <location>
        <begin position="55"/>
        <end position="277"/>
    </location>
</feature>
<dbReference type="GO" id="GO:0005524">
    <property type="term" value="F:ATP binding"/>
    <property type="evidence" value="ECO:0007669"/>
    <property type="project" value="UniProtKB-KW"/>
</dbReference>
<evidence type="ECO:0000256" key="2">
    <source>
        <dbReference type="ARBA" id="ARBA00013025"/>
    </source>
</evidence>
<dbReference type="Gene3D" id="3.40.1190.10">
    <property type="entry name" value="Mur-like, catalytic domain"/>
    <property type="match status" value="1"/>
</dbReference>
<gene>
    <name evidence="13" type="ORF">COU28_04140</name>
</gene>
<organism evidence="13 14">
    <name type="scientific">Candidatus Magasanikbacteria bacterium CG10_big_fil_rev_8_21_14_0_10_36_16</name>
    <dbReference type="NCBI Taxonomy" id="1974645"/>
    <lineage>
        <taxon>Bacteria</taxon>
        <taxon>Candidatus Magasanikiibacteriota</taxon>
    </lineage>
</organism>
<keyword evidence="4" id="KW-0479">Metal-binding</keyword>
<dbReference type="InterPro" id="IPR036565">
    <property type="entry name" value="Mur-like_cat_sf"/>
</dbReference>
<dbReference type="InterPro" id="IPR013221">
    <property type="entry name" value="Mur_ligase_cen"/>
</dbReference>
<evidence type="ECO:0000313" key="14">
    <source>
        <dbReference type="Proteomes" id="UP000230852"/>
    </source>
</evidence>
<dbReference type="PANTHER" id="PTHR11136">
    <property type="entry name" value="FOLYLPOLYGLUTAMATE SYNTHASE-RELATED"/>
    <property type="match status" value="1"/>
</dbReference>
<dbReference type="SUPFAM" id="SSF53244">
    <property type="entry name" value="MurD-like peptide ligases, peptide-binding domain"/>
    <property type="match status" value="1"/>
</dbReference>
<evidence type="ECO:0000256" key="6">
    <source>
        <dbReference type="ARBA" id="ARBA00022840"/>
    </source>
</evidence>
<dbReference type="Gene3D" id="3.90.190.20">
    <property type="entry name" value="Mur ligase, C-terminal domain"/>
    <property type="match status" value="1"/>
</dbReference>
<keyword evidence="6 10" id="KW-0067">ATP-binding</keyword>
<dbReference type="GO" id="GO:0004326">
    <property type="term" value="F:tetrahydrofolylpolyglutamate synthase activity"/>
    <property type="evidence" value="ECO:0007669"/>
    <property type="project" value="UniProtKB-EC"/>
</dbReference>
<dbReference type="InterPro" id="IPR004101">
    <property type="entry name" value="Mur_ligase_C"/>
</dbReference>
<dbReference type="InterPro" id="IPR036615">
    <property type="entry name" value="Mur_ligase_C_dom_sf"/>
</dbReference>
<dbReference type="NCBIfam" id="TIGR01499">
    <property type="entry name" value="folC"/>
    <property type="match status" value="1"/>
</dbReference>
<evidence type="ECO:0000256" key="1">
    <source>
        <dbReference type="ARBA" id="ARBA00008276"/>
    </source>
</evidence>
<evidence type="ECO:0000256" key="10">
    <source>
        <dbReference type="PIRNR" id="PIRNR001563"/>
    </source>
</evidence>
<accession>A0A2H0TXN8</accession>
<dbReference type="Pfam" id="PF08245">
    <property type="entry name" value="Mur_ligase_M"/>
    <property type="match status" value="1"/>
</dbReference>